<organism evidence="2 3">
    <name type="scientific">Teladorsagia circumcincta</name>
    <name type="common">Brown stomach worm</name>
    <name type="synonym">Ostertagia circumcincta</name>
    <dbReference type="NCBI Taxonomy" id="45464"/>
    <lineage>
        <taxon>Eukaryota</taxon>
        <taxon>Metazoa</taxon>
        <taxon>Ecdysozoa</taxon>
        <taxon>Nematoda</taxon>
        <taxon>Chromadorea</taxon>
        <taxon>Rhabditida</taxon>
        <taxon>Rhabditina</taxon>
        <taxon>Rhabditomorpha</taxon>
        <taxon>Strongyloidea</taxon>
        <taxon>Trichostrongylidae</taxon>
        <taxon>Teladorsagia</taxon>
    </lineage>
</organism>
<dbReference type="AlphaFoldDB" id="A0A2G9TRP5"/>
<feature type="signal peptide" evidence="1">
    <location>
        <begin position="1"/>
        <end position="16"/>
    </location>
</feature>
<sequence length="54" mass="6032">MLGLGLLLLLFGSCTADLFTAIADMQRMLGAEKEVTTIIDKYIEAEEKRLDELK</sequence>
<proteinExistence type="predicted"/>
<dbReference type="EMBL" id="KZ355119">
    <property type="protein sequence ID" value="PIO60605.1"/>
    <property type="molecule type" value="Genomic_DNA"/>
</dbReference>
<accession>A0A2G9TRP5</accession>
<keyword evidence="3" id="KW-1185">Reference proteome</keyword>
<name>A0A2G9TRP5_TELCI</name>
<evidence type="ECO:0000313" key="3">
    <source>
        <dbReference type="Proteomes" id="UP000230423"/>
    </source>
</evidence>
<protein>
    <submittedName>
        <fullName evidence="2">Uncharacterized protein</fullName>
    </submittedName>
</protein>
<feature type="chain" id="PRO_5013560569" evidence="1">
    <location>
        <begin position="17"/>
        <end position="54"/>
    </location>
</feature>
<dbReference type="OrthoDB" id="5850448at2759"/>
<feature type="non-terminal residue" evidence="2">
    <location>
        <position position="54"/>
    </location>
</feature>
<gene>
    <name evidence="2" type="ORF">TELCIR_17894</name>
</gene>
<dbReference type="Proteomes" id="UP000230423">
    <property type="component" value="Unassembled WGS sequence"/>
</dbReference>
<reference evidence="2 3" key="1">
    <citation type="submission" date="2015-09" db="EMBL/GenBank/DDBJ databases">
        <title>Draft genome of the parasitic nematode Teladorsagia circumcincta isolate WARC Sus (inbred).</title>
        <authorList>
            <person name="Mitreva M."/>
        </authorList>
    </citation>
    <scope>NUCLEOTIDE SEQUENCE [LARGE SCALE GENOMIC DNA]</scope>
    <source>
        <strain evidence="2 3">S</strain>
    </source>
</reference>
<evidence type="ECO:0000313" key="2">
    <source>
        <dbReference type="EMBL" id="PIO60605.1"/>
    </source>
</evidence>
<keyword evidence="1" id="KW-0732">Signal</keyword>
<evidence type="ECO:0000256" key="1">
    <source>
        <dbReference type="SAM" id="SignalP"/>
    </source>
</evidence>